<dbReference type="PANTHER" id="PTHR35848">
    <property type="entry name" value="OXALATE-BINDING PROTEIN"/>
    <property type="match status" value="1"/>
</dbReference>
<evidence type="ECO:0000313" key="4">
    <source>
        <dbReference type="Proteomes" id="UP000320585"/>
    </source>
</evidence>
<gene>
    <name evidence="3" type="ORF">Dia5BBH33_20750</name>
</gene>
<evidence type="ECO:0000259" key="2">
    <source>
        <dbReference type="Pfam" id="PF07883"/>
    </source>
</evidence>
<keyword evidence="4" id="KW-1185">Reference proteome</keyword>
<accession>A0A8D5A761</accession>
<evidence type="ECO:0000256" key="1">
    <source>
        <dbReference type="ARBA" id="ARBA00022723"/>
    </source>
</evidence>
<dbReference type="GO" id="GO:0046872">
    <property type="term" value="F:metal ion binding"/>
    <property type="evidence" value="ECO:0007669"/>
    <property type="project" value="UniProtKB-KW"/>
</dbReference>
<dbReference type="PANTHER" id="PTHR35848:SF6">
    <property type="entry name" value="CUPIN TYPE-2 DOMAIN-CONTAINING PROTEIN"/>
    <property type="match status" value="1"/>
</dbReference>
<dbReference type="CDD" id="cd02221">
    <property type="entry name" value="cupin_TM1287-like"/>
    <property type="match status" value="1"/>
</dbReference>
<evidence type="ECO:0000313" key="3">
    <source>
        <dbReference type="EMBL" id="BBK26140.1"/>
    </source>
</evidence>
<sequence length="118" mass="13091">MLEKPPVTIIDHANGGKGRIILEHIAGPETLRENARLFVKATLEKGCSMGVHKHKGDREIYHILSGKALYTDNDKTYEMNPGDSACCENGNSHGIENIGEENLVFIGLILYDLDKKEE</sequence>
<dbReference type="SUPFAM" id="SSF51182">
    <property type="entry name" value="RmlC-like cupins"/>
    <property type="match status" value="1"/>
</dbReference>
<dbReference type="GeneID" id="92717272"/>
<dbReference type="Pfam" id="PF07883">
    <property type="entry name" value="Cupin_2"/>
    <property type="match status" value="1"/>
</dbReference>
<dbReference type="AlphaFoldDB" id="A0A8D5A761"/>
<dbReference type="OrthoDB" id="9797047at2"/>
<reference evidence="4" key="1">
    <citation type="submission" date="2019-05" db="EMBL/GenBank/DDBJ databases">
        <title>Complete genome sequencing of Dialister sp. strain 5BBH33.</title>
        <authorList>
            <person name="Sakamoto M."/>
            <person name="Murakami T."/>
            <person name="Mori H."/>
        </authorList>
    </citation>
    <scope>NUCLEOTIDE SEQUENCE [LARGE SCALE GENOMIC DNA]</scope>
    <source>
        <strain evidence="4">5BBH33</strain>
    </source>
</reference>
<dbReference type="InterPro" id="IPR013096">
    <property type="entry name" value="Cupin_2"/>
</dbReference>
<dbReference type="EMBL" id="AP019697">
    <property type="protein sequence ID" value="BBK26140.1"/>
    <property type="molecule type" value="Genomic_DNA"/>
</dbReference>
<dbReference type="InterPro" id="IPR011051">
    <property type="entry name" value="RmlC_Cupin_sf"/>
</dbReference>
<protein>
    <submittedName>
        <fullName evidence="3">Cupin</fullName>
    </submittedName>
</protein>
<keyword evidence="1" id="KW-0479">Metal-binding</keyword>
<proteinExistence type="predicted"/>
<dbReference type="RefSeq" id="WP_022381608.1">
    <property type="nucleotide sequence ID" value="NZ_AP019697.1"/>
</dbReference>
<name>A0A8D5A761_9FIRM</name>
<dbReference type="KEGG" id="dho:Dia5BBH33_20750"/>
<feature type="domain" description="Cupin type-2" evidence="2">
    <location>
        <begin position="41"/>
        <end position="106"/>
    </location>
</feature>
<dbReference type="Gene3D" id="2.60.120.10">
    <property type="entry name" value="Jelly Rolls"/>
    <property type="match status" value="1"/>
</dbReference>
<organism evidence="3 4">
    <name type="scientific">Dialister hominis</name>
    <dbReference type="NCBI Taxonomy" id="2582419"/>
    <lineage>
        <taxon>Bacteria</taxon>
        <taxon>Bacillati</taxon>
        <taxon>Bacillota</taxon>
        <taxon>Negativicutes</taxon>
        <taxon>Veillonellales</taxon>
        <taxon>Veillonellaceae</taxon>
        <taxon>Dialister</taxon>
    </lineage>
</organism>
<dbReference type="Proteomes" id="UP000320585">
    <property type="component" value="Chromosome"/>
</dbReference>
<dbReference type="InterPro" id="IPR014710">
    <property type="entry name" value="RmlC-like_jellyroll"/>
</dbReference>
<dbReference type="InterPro" id="IPR051610">
    <property type="entry name" value="GPI/OXD"/>
</dbReference>